<feature type="signal peptide" evidence="1">
    <location>
        <begin position="1"/>
        <end position="18"/>
    </location>
</feature>
<dbReference type="Gene3D" id="3.10.450.50">
    <property type="match status" value="1"/>
</dbReference>
<evidence type="ECO:0000313" key="3">
    <source>
        <dbReference type="EMBL" id="PSG88412.1"/>
    </source>
</evidence>
<name>A0A2T1N9A0_9FLAO</name>
<keyword evidence="3" id="KW-0489">Methyltransferase</keyword>
<dbReference type="InterPro" id="IPR037401">
    <property type="entry name" value="SnoaL-like"/>
</dbReference>
<protein>
    <submittedName>
        <fullName evidence="3">3-methyl-2-oxobutanoate hydroxymethyltransferase</fullName>
    </submittedName>
</protein>
<dbReference type="Pfam" id="PF13474">
    <property type="entry name" value="SnoaL_3"/>
    <property type="match status" value="1"/>
</dbReference>
<evidence type="ECO:0000259" key="2">
    <source>
        <dbReference type="Pfam" id="PF13474"/>
    </source>
</evidence>
<evidence type="ECO:0000256" key="1">
    <source>
        <dbReference type="SAM" id="SignalP"/>
    </source>
</evidence>
<dbReference type="InterPro" id="IPR032710">
    <property type="entry name" value="NTF2-like_dom_sf"/>
</dbReference>
<proteinExistence type="predicted"/>
<dbReference type="GO" id="GO:0032259">
    <property type="term" value="P:methylation"/>
    <property type="evidence" value="ECO:0007669"/>
    <property type="project" value="UniProtKB-KW"/>
</dbReference>
<keyword evidence="3" id="KW-0808">Transferase</keyword>
<comment type="caution">
    <text evidence="3">The sequence shown here is derived from an EMBL/GenBank/DDBJ whole genome shotgun (WGS) entry which is preliminary data.</text>
</comment>
<feature type="domain" description="SnoaL-like" evidence="2">
    <location>
        <begin position="26"/>
        <end position="140"/>
    </location>
</feature>
<dbReference type="SUPFAM" id="SSF54427">
    <property type="entry name" value="NTF2-like"/>
    <property type="match status" value="1"/>
</dbReference>
<dbReference type="GO" id="GO:0008168">
    <property type="term" value="F:methyltransferase activity"/>
    <property type="evidence" value="ECO:0007669"/>
    <property type="project" value="UniProtKB-KW"/>
</dbReference>
<keyword evidence="1" id="KW-0732">Signal</keyword>
<dbReference type="OrthoDB" id="117186at2"/>
<reference evidence="3 4" key="1">
    <citation type="submission" date="2018-03" db="EMBL/GenBank/DDBJ databases">
        <title>Mesoflavibacter sp. HG37 and Mesoflavibacter sp. HG96 sp.nov., two marine bacteria isolated from seawater of Western Pacific Ocean.</title>
        <authorList>
            <person name="Cheng H."/>
            <person name="Wu Y.-H."/>
            <person name="Guo L.-L."/>
            <person name="Xu X.-W."/>
        </authorList>
    </citation>
    <scope>NUCLEOTIDE SEQUENCE [LARGE SCALE GENOMIC DNA]</scope>
    <source>
        <strain evidence="3 4">KCTC 32269</strain>
    </source>
</reference>
<accession>A0A2T1N9A0</accession>
<keyword evidence="4" id="KW-1185">Reference proteome</keyword>
<gene>
    <name evidence="3" type="ORF">C7H52_08915</name>
</gene>
<dbReference type="RefSeq" id="WP_106463550.1">
    <property type="nucleotide sequence ID" value="NZ_PXOQ01000009.1"/>
</dbReference>
<sequence length="152" mass="17378">MKSLITVFFLMLSLAGFSQNTEETEIKQTITAFFEAFHKQDSVALKKYVSKEMTLQSVISDAQGDAKIKTTEFSAFLKSIVAIPKEVKFDERILSVAVQSDGLMANAWTDYEFYINDKFSHCGVNSFQLVKENKVWKIFYIVDTRRADCKKS</sequence>
<dbReference type="AlphaFoldDB" id="A0A2T1N9A0"/>
<dbReference type="Proteomes" id="UP000238426">
    <property type="component" value="Unassembled WGS sequence"/>
</dbReference>
<dbReference type="EMBL" id="PXOQ01000009">
    <property type="protein sequence ID" value="PSG88412.1"/>
    <property type="molecule type" value="Genomic_DNA"/>
</dbReference>
<evidence type="ECO:0000313" key="4">
    <source>
        <dbReference type="Proteomes" id="UP000238426"/>
    </source>
</evidence>
<feature type="chain" id="PRO_5015588018" evidence="1">
    <location>
        <begin position="19"/>
        <end position="152"/>
    </location>
</feature>
<organism evidence="3 4">
    <name type="scientific">Aurantibacter aestuarii</name>
    <dbReference type="NCBI Taxonomy" id="1266046"/>
    <lineage>
        <taxon>Bacteria</taxon>
        <taxon>Pseudomonadati</taxon>
        <taxon>Bacteroidota</taxon>
        <taxon>Flavobacteriia</taxon>
        <taxon>Flavobacteriales</taxon>
        <taxon>Flavobacteriaceae</taxon>
        <taxon>Aurantibacter</taxon>
    </lineage>
</organism>